<dbReference type="EMBL" id="JAJITC010000007">
    <property type="protein sequence ID" value="MCC8403257.1"/>
    <property type="molecule type" value="Genomic_DNA"/>
</dbReference>
<feature type="chain" id="PRO_5046276414" evidence="1">
    <location>
        <begin position="30"/>
        <end position="158"/>
    </location>
</feature>
<keyword evidence="1" id="KW-0732">Signal</keyword>
<dbReference type="Proteomes" id="UP001430614">
    <property type="component" value="Unassembled WGS sequence"/>
</dbReference>
<sequence length="158" mass="16593">MEMKRNAPRIASTLLAAAFVLAQAGGAVAQTAAPQAASPIHTTGMPPTQQEGDITFVTGGVGHDEWTAMRQARRQWPLSLQFTGPNANYVADVQVQIAKAGGATVLDTTSKGPYLFVRLPPGRYTVTATYSGETRKETVHVRGNGSARATLAFSAGAH</sequence>
<keyword evidence="3" id="KW-1185">Reference proteome</keyword>
<gene>
    <name evidence="2" type="ORF">LJ655_15395</name>
</gene>
<proteinExistence type="predicted"/>
<evidence type="ECO:0000313" key="3">
    <source>
        <dbReference type="Proteomes" id="UP001430614"/>
    </source>
</evidence>
<evidence type="ECO:0000313" key="2">
    <source>
        <dbReference type="EMBL" id="MCC8403257.1"/>
    </source>
</evidence>
<dbReference type="Gene3D" id="2.60.40.1120">
    <property type="entry name" value="Carboxypeptidase-like, regulatory domain"/>
    <property type="match status" value="1"/>
</dbReference>
<evidence type="ECO:0000256" key="1">
    <source>
        <dbReference type="SAM" id="SignalP"/>
    </source>
</evidence>
<reference evidence="2 3" key="1">
    <citation type="submission" date="2021-11" db="EMBL/GenBank/DDBJ databases">
        <authorList>
            <person name="Oh E.-T."/>
            <person name="Kim S.-B."/>
        </authorList>
    </citation>
    <scope>NUCLEOTIDE SEQUENCE [LARGE SCALE GENOMIC DNA]</scope>
    <source>
        <strain evidence="2 3">MMS20-SJTN17</strain>
    </source>
</reference>
<comment type="caution">
    <text evidence="2">The sequence shown here is derived from an EMBL/GenBank/DDBJ whole genome shotgun (WGS) entry which is preliminary data.</text>
</comment>
<dbReference type="InterPro" id="IPR008969">
    <property type="entry name" value="CarboxyPept-like_regulatory"/>
</dbReference>
<accession>A0ABS8KFU3</accession>
<organism evidence="2 3">
    <name type="scientific">Paraburkholderia translucens</name>
    <dbReference type="NCBI Taxonomy" id="2886945"/>
    <lineage>
        <taxon>Bacteria</taxon>
        <taxon>Pseudomonadati</taxon>
        <taxon>Pseudomonadota</taxon>
        <taxon>Betaproteobacteria</taxon>
        <taxon>Burkholderiales</taxon>
        <taxon>Burkholderiaceae</taxon>
        <taxon>Paraburkholderia</taxon>
    </lineage>
</organism>
<dbReference type="RefSeq" id="WP_230562109.1">
    <property type="nucleotide sequence ID" value="NZ_JAJITC010000007.1"/>
</dbReference>
<protein>
    <submittedName>
        <fullName evidence="2">Carboxypeptidase-like regulatory domain-containing protein</fullName>
    </submittedName>
</protein>
<dbReference type="SUPFAM" id="SSF49464">
    <property type="entry name" value="Carboxypeptidase regulatory domain-like"/>
    <property type="match status" value="1"/>
</dbReference>
<feature type="signal peptide" evidence="1">
    <location>
        <begin position="1"/>
        <end position="29"/>
    </location>
</feature>
<name>A0ABS8KFU3_9BURK</name>